<reference evidence="2 3" key="1">
    <citation type="journal article" date="2010" name="PLoS ONE">
        <title>The glycobiome of the rumen bacterium Butyrivibrio proteoclasticus B316(T) highlights adaptation to a polysaccharide-rich environment.</title>
        <authorList>
            <person name="Kelly W.J."/>
            <person name="Leahy S.C."/>
            <person name="Altermann E."/>
            <person name="Yeoman C.J."/>
            <person name="Dunne J.C."/>
            <person name="Kong Z."/>
            <person name="Pacheco D.M."/>
            <person name="Li D."/>
            <person name="Noel S.J."/>
            <person name="Moon C.D."/>
            <person name="Cookson A.L."/>
            <person name="Attwood G.T."/>
        </authorList>
    </citation>
    <scope>NUCLEOTIDE SEQUENCE [LARGE SCALE GENOMIC DNA]</scope>
    <source>
        <strain evidence="3">ATCC 51982 / DSM 14932 / B316</strain>
        <plasmid evidence="3">Plasmid pCY360</plasmid>
    </source>
</reference>
<dbReference type="PANTHER" id="PTHR42850:SF4">
    <property type="entry name" value="ZINC-DEPENDENT ENDOPOLYPHOSPHATASE"/>
    <property type="match status" value="1"/>
</dbReference>
<dbReference type="AlphaFoldDB" id="E0S4A0"/>
<dbReference type="GO" id="GO:0005737">
    <property type="term" value="C:cytoplasm"/>
    <property type="evidence" value="ECO:0007669"/>
    <property type="project" value="TreeGrafter"/>
</dbReference>
<dbReference type="KEGG" id="bpb:bpr_II295"/>
<gene>
    <name evidence="2" type="ordered locus">bpr_II295</name>
</gene>
<protein>
    <submittedName>
        <fullName evidence="2">Serine/threonine protein phosphatase</fullName>
    </submittedName>
</protein>
<dbReference type="Pfam" id="PF00149">
    <property type="entry name" value="Metallophos"/>
    <property type="match status" value="1"/>
</dbReference>
<dbReference type="InterPro" id="IPR050126">
    <property type="entry name" value="Ap4A_hydrolase"/>
</dbReference>
<dbReference type="RefSeq" id="WP_013282881.1">
    <property type="nucleotide sequence ID" value="NC_014389.1"/>
</dbReference>
<dbReference type="GO" id="GO:0016791">
    <property type="term" value="F:phosphatase activity"/>
    <property type="evidence" value="ECO:0007669"/>
    <property type="project" value="TreeGrafter"/>
</dbReference>
<dbReference type="GO" id="GO:0008803">
    <property type="term" value="F:bis(5'-nucleosyl)-tetraphosphatase (symmetrical) activity"/>
    <property type="evidence" value="ECO:0007669"/>
    <property type="project" value="TreeGrafter"/>
</dbReference>
<dbReference type="GO" id="GO:0110154">
    <property type="term" value="P:RNA decapping"/>
    <property type="evidence" value="ECO:0007669"/>
    <property type="project" value="TreeGrafter"/>
</dbReference>
<keyword evidence="2" id="KW-0614">Plasmid</keyword>
<dbReference type="Proteomes" id="UP000001299">
    <property type="component" value="Plasmid pCY360"/>
</dbReference>
<dbReference type="PANTHER" id="PTHR42850">
    <property type="entry name" value="METALLOPHOSPHOESTERASE"/>
    <property type="match status" value="1"/>
</dbReference>
<sequence length="227" mass="25633">MVYVCSDIHGDYQKYKKALSILTDKDILYILGDVIDRGPDGIKIILDIMEQTNVILFIGNHEDMLIRAVEGDSECMDIWTCAQNGGEVTFNAFSLEDLSVQKNILSFLKDCPLIKTITLNGNNFVLLHSGIPEDGKDILYKDADKKTIRYVTWHSPFKSSKYASIANYKPDKTYIIGHVPTQHFDASGIFIFDNIIDIDCGCGFPNLYNDSRLAVFCIDTMEAFYIT</sequence>
<dbReference type="HOGENOM" id="CLU_023125_4_2_9"/>
<dbReference type="EMBL" id="CP001812">
    <property type="protein sequence ID" value="ADL36232.1"/>
    <property type="molecule type" value="Genomic_DNA"/>
</dbReference>
<dbReference type="InterPro" id="IPR004843">
    <property type="entry name" value="Calcineurin-like_PHP"/>
</dbReference>
<dbReference type="SUPFAM" id="SSF56300">
    <property type="entry name" value="Metallo-dependent phosphatases"/>
    <property type="match status" value="1"/>
</dbReference>
<name>E0S4A0_BUTPB</name>
<accession>E0S4A0</accession>
<keyword evidence="3" id="KW-1185">Reference proteome</keyword>
<evidence type="ECO:0000259" key="1">
    <source>
        <dbReference type="Pfam" id="PF00149"/>
    </source>
</evidence>
<evidence type="ECO:0000313" key="3">
    <source>
        <dbReference type="Proteomes" id="UP000001299"/>
    </source>
</evidence>
<dbReference type="InterPro" id="IPR029052">
    <property type="entry name" value="Metallo-depent_PP-like"/>
</dbReference>
<organism evidence="2 3">
    <name type="scientific">Butyrivibrio proteoclasticus (strain ATCC 51982 / DSM 14932 / B316)</name>
    <name type="common">Clostridium proteoclasticum</name>
    <dbReference type="NCBI Taxonomy" id="515622"/>
    <lineage>
        <taxon>Bacteria</taxon>
        <taxon>Bacillati</taxon>
        <taxon>Bacillota</taxon>
        <taxon>Clostridia</taxon>
        <taxon>Lachnospirales</taxon>
        <taxon>Lachnospiraceae</taxon>
        <taxon>Butyrivibrio</taxon>
    </lineage>
</organism>
<evidence type="ECO:0000313" key="2">
    <source>
        <dbReference type="EMBL" id="ADL36232.1"/>
    </source>
</evidence>
<feature type="domain" description="Calcineurin-like phosphoesterase" evidence="1">
    <location>
        <begin position="2"/>
        <end position="179"/>
    </location>
</feature>
<geneLocation type="plasmid" evidence="2 3">
    <name>pCY360</name>
</geneLocation>
<proteinExistence type="predicted"/>
<dbReference type="Gene3D" id="3.60.21.10">
    <property type="match status" value="1"/>
</dbReference>